<comment type="caution">
    <text evidence="1">The sequence shown here is derived from an EMBL/GenBank/DDBJ whole genome shotgun (WGS) entry which is preliminary data.</text>
</comment>
<evidence type="ECO:0000313" key="1">
    <source>
        <dbReference type="EMBL" id="MPC57822.1"/>
    </source>
</evidence>
<organism evidence="1 2">
    <name type="scientific">Portunus trituberculatus</name>
    <name type="common">Swimming crab</name>
    <name type="synonym">Neptunus trituberculatus</name>
    <dbReference type="NCBI Taxonomy" id="210409"/>
    <lineage>
        <taxon>Eukaryota</taxon>
        <taxon>Metazoa</taxon>
        <taxon>Ecdysozoa</taxon>
        <taxon>Arthropoda</taxon>
        <taxon>Crustacea</taxon>
        <taxon>Multicrustacea</taxon>
        <taxon>Malacostraca</taxon>
        <taxon>Eumalacostraca</taxon>
        <taxon>Eucarida</taxon>
        <taxon>Decapoda</taxon>
        <taxon>Pleocyemata</taxon>
        <taxon>Brachyura</taxon>
        <taxon>Eubrachyura</taxon>
        <taxon>Portunoidea</taxon>
        <taxon>Portunidae</taxon>
        <taxon>Portuninae</taxon>
        <taxon>Portunus</taxon>
    </lineage>
</organism>
<gene>
    <name evidence="1" type="ORF">E2C01_051810</name>
</gene>
<evidence type="ECO:0000313" key="2">
    <source>
        <dbReference type="Proteomes" id="UP000324222"/>
    </source>
</evidence>
<keyword evidence="2" id="KW-1185">Reference proteome</keyword>
<protein>
    <submittedName>
        <fullName evidence="1">Uncharacterized protein</fullName>
    </submittedName>
</protein>
<sequence length="127" mass="13383">MWDVFLLKSFDLLSKGFALDSACPDRRLFQSESQVSSKGGPVSSFPKPDGAGGGLILRHAYVCSGQDGVVVRAAHLIQLTARDCTLAQVSDDGVESSSSLMGGEGDVVCQSLQSEEVFVGGSFHLMV</sequence>
<dbReference type="EMBL" id="VSRR010015114">
    <property type="protein sequence ID" value="MPC57822.1"/>
    <property type="molecule type" value="Genomic_DNA"/>
</dbReference>
<dbReference type="Proteomes" id="UP000324222">
    <property type="component" value="Unassembled WGS sequence"/>
</dbReference>
<dbReference type="AlphaFoldDB" id="A0A5B7GFW0"/>
<reference evidence="1 2" key="1">
    <citation type="submission" date="2019-05" db="EMBL/GenBank/DDBJ databases">
        <title>Another draft genome of Portunus trituberculatus and its Hox gene families provides insights of decapod evolution.</title>
        <authorList>
            <person name="Jeong J.-H."/>
            <person name="Song I."/>
            <person name="Kim S."/>
            <person name="Choi T."/>
            <person name="Kim D."/>
            <person name="Ryu S."/>
            <person name="Kim W."/>
        </authorList>
    </citation>
    <scope>NUCLEOTIDE SEQUENCE [LARGE SCALE GENOMIC DNA]</scope>
    <source>
        <tissue evidence="1">Muscle</tissue>
    </source>
</reference>
<name>A0A5B7GFW0_PORTR</name>
<accession>A0A5B7GFW0</accession>
<proteinExistence type="predicted"/>